<dbReference type="OrthoDB" id="9800698at2"/>
<dbReference type="Proteomes" id="UP000032160">
    <property type="component" value="Chromosome I"/>
</dbReference>
<dbReference type="Gene3D" id="3.40.50.300">
    <property type="entry name" value="P-loop containing nucleotide triphosphate hydrolases"/>
    <property type="match status" value="1"/>
</dbReference>
<organism evidence="1 2">
    <name type="scientific">Candidatus Phaeomarinibacter ectocarpi</name>
    <dbReference type="NCBI Taxonomy" id="1458461"/>
    <lineage>
        <taxon>Bacteria</taxon>
        <taxon>Pseudomonadati</taxon>
        <taxon>Pseudomonadota</taxon>
        <taxon>Alphaproteobacteria</taxon>
        <taxon>Hyphomicrobiales</taxon>
        <taxon>Parvibaculaceae</taxon>
        <taxon>Candidatus Phaeomarinibacter</taxon>
    </lineage>
</organism>
<dbReference type="SUPFAM" id="SSF52540">
    <property type="entry name" value="P-loop containing nucleoside triphosphate hydrolases"/>
    <property type="match status" value="1"/>
</dbReference>
<accession>X5M7X1</accession>
<name>X5M7X1_9HYPH</name>
<evidence type="ECO:0008006" key="3">
    <source>
        <dbReference type="Google" id="ProtNLM"/>
    </source>
</evidence>
<keyword evidence="2" id="KW-1185">Reference proteome</keyword>
<reference evidence="1 2" key="1">
    <citation type="journal article" date="2014" name="Front. Genet.">
        <title>Genome and metabolic network of "Candidatus Phaeomarinobacter ectocarpi" Ec32, a new candidate genus of Alphaproteobacteria frequently associated with brown algae.</title>
        <authorList>
            <person name="Dittami S.M."/>
            <person name="Barbeyron T."/>
            <person name="Boyen C."/>
            <person name="Cambefort J."/>
            <person name="Collet G."/>
            <person name="Delage L."/>
            <person name="Gobet A."/>
            <person name="Groisillier A."/>
            <person name="Leblanc C."/>
            <person name="Michel G."/>
            <person name="Scornet D."/>
            <person name="Siegel A."/>
            <person name="Tapia J.E."/>
            <person name="Tonon T."/>
        </authorList>
    </citation>
    <scope>NUCLEOTIDE SEQUENCE [LARGE SCALE GENOMIC DNA]</scope>
    <source>
        <strain evidence="1 2">Ec32</strain>
    </source>
</reference>
<dbReference type="EMBL" id="HG966617">
    <property type="protein sequence ID" value="CDO59323.1"/>
    <property type="molecule type" value="Genomic_DNA"/>
</dbReference>
<sequence length="355" mass="40100">MKLPFTKQAGRSSVFLVSLPKSGTDFTDNALAKMAGLRTPDVYSDASLMTTMRTGYYPEDRRLISAGNFDAQILRGSGLSRYVRGGYSVSVHMHASHYNIRTAQEAGFSRMTVLMREPRDATISMTYHIRKAGEDLRQLHTEFQFVPEDYHSWPHEKQLAFQVRVHLPRAINWIEGWWGAFTHDYPGLEFDFAYTDDLKQDAAGYLSRVMSYHNVVGDDSVRVPAAQDMAHFRSGEHAQWRHEFSDDDKAFSDALIGTRLHHAYRAAANKHRAWQLAQNAATALDAARASFRAYRAFPSDRASFDKLLAALQAAGNPVGQDDVAVCDEWTRDVSMDQLFQRPPAATLDQMDRDLA</sequence>
<dbReference type="KEGG" id="pect:BN1012_Phect1109"/>
<dbReference type="InterPro" id="IPR027417">
    <property type="entry name" value="P-loop_NTPase"/>
</dbReference>
<dbReference type="STRING" id="1458461.BN1012_Phect1109"/>
<proteinExistence type="predicted"/>
<dbReference type="AlphaFoldDB" id="X5M7X1"/>
<evidence type="ECO:0000313" key="1">
    <source>
        <dbReference type="EMBL" id="CDO59323.1"/>
    </source>
</evidence>
<dbReference type="HOGENOM" id="CLU_780073_0_0_5"/>
<evidence type="ECO:0000313" key="2">
    <source>
        <dbReference type="Proteomes" id="UP000032160"/>
    </source>
</evidence>
<protein>
    <recommendedName>
        <fullName evidence="3">Sulfotransferase domain-containing protein</fullName>
    </recommendedName>
</protein>
<gene>
    <name evidence="1" type="ORF">BN1012_Phect1109</name>
</gene>
<dbReference type="RefSeq" id="WP_043950009.1">
    <property type="nucleotide sequence ID" value="NZ_HG966617.1"/>
</dbReference>